<evidence type="ECO:0000313" key="8">
    <source>
        <dbReference type="EMBL" id="CAB4867503.1"/>
    </source>
</evidence>
<feature type="transmembrane region" description="Helical" evidence="6">
    <location>
        <begin position="28"/>
        <end position="48"/>
    </location>
</feature>
<dbReference type="SUPFAM" id="SSF82866">
    <property type="entry name" value="Multidrug efflux transporter AcrB transmembrane domain"/>
    <property type="match status" value="2"/>
</dbReference>
<proteinExistence type="predicted"/>
<evidence type="ECO:0000256" key="2">
    <source>
        <dbReference type="ARBA" id="ARBA00022475"/>
    </source>
</evidence>
<dbReference type="GO" id="GO:0005886">
    <property type="term" value="C:plasma membrane"/>
    <property type="evidence" value="ECO:0007669"/>
    <property type="project" value="UniProtKB-SubCell"/>
</dbReference>
<feature type="transmembrane region" description="Helical" evidence="6">
    <location>
        <begin position="808"/>
        <end position="828"/>
    </location>
</feature>
<feature type="transmembrane region" description="Helical" evidence="6">
    <location>
        <begin position="313"/>
        <end position="334"/>
    </location>
</feature>
<dbReference type="InterPro" id="IPR050545">
    <property type="entry name" value="Mycobact_MmpL"/>
</dbReference>
<dbReference type="InterPro" id="IPR004869">
    <property type="entry name" value="MMPL_dom"/>
</dbReference>
<organism evidence="8">
    <name type="scientific">freshwater metagenome</name>
    <dbReference type="NCBI Taxonomy" id="449393"/>
    <lineage>
        <taxon>unclassified sequences</taxon>
        <taxon>metagenomes</taxon>
        <taxon>ecological metagenomes</taxon>
    </lineage>
</organism>
<evidence type="ECO:0000256" key="4">
    <source>
        <dbReference type="ARBA" id="ARBA00022989"/>
    </source>
</evidence>
<evidence type="ECO:0000259" key="7">
    <source>
        <dbReference type="PROSITE" id="PS50156"/>
    </source>
</evidence>
<dbReference type="InterPro" id="IPR000731">
    <property type="entry name" value="SSD"/>
</dbReference>
<comment type="subcellular location">
    <subcellularLocation>
        <location evidence="1">Cell membrane</location>
        <topology evidence="1">Multi-pass membrane protein</topology>
    </subcellularLocation>
</comment>
<keyword evidence="4 6" id="KW-1133">Transmembrane helix</keyword>
<feature type="transmembrane region" description="Helical" evidence="6">
    <location>
        <begin position="734"/>
        <end position="755"/>
    </location>
</feature>
<keyword evidence="5 6" id="KW-0472">Membrane</keyword>
<dbReference type="Gene3D" id="1.20.1640.10">
    <property type="entry name" value="Multidrug efflux transporter AcrB transmembrane domain"/>
    <property type="match status" value="2"/>
</dbReference>
<dbReference type="Pfam" id="PF03176">
    <property type="entry name" value="MMPL"/>
    <property type="match status" value="2"/>
</dbReference>
<sequence>MSQTPEQTGRLSSALTALSHFCAANRRVVALFAVLLGLSFAGAALFGLKPSAGTDSLVPKASAAAASTDQIRARFGDDTIAVMAQENLRVLLLTTDIGRLLQLEGCLGGHVPKGAQPYGGAASPCARIAKSGSVKRVYGPATFINEAANQLTAALSTELKGAAIRVETASAKARREALAAGKTQQESAAAAAAAGEAEQRKSAALLARLQVQTGIKGLPSIANQDFVSLVAFDASRGVGQPKAQFSGLFPSAEAALIQVRPRTGLTDAAKRELVKNVEAATRMPDFHLRSGQYVVTGASVLADSLADEVAAGALPLLLAAALLMALALGLAFPVRARLLPLLLALLTTSLVFGGMAILGLSFTVAAVGGVPVLIGLAVDYAVQLQARAIELEQSVGASVEESVVQATGVAGPPIVAAAMATAAGFLALMLSPVPMVRGFGLVLVAGVGIALVAAFAVGSAGLAGGLAAPNLTGRAADWIDSAGLGIKGLVAPVGQRLKGKDRGSTVAGLLVRNPGRVLLVALALSLAGWAVEGNLAVESDITRLVPSGTPALRNLEALQAQTGVAGEVDLLLTGTGVTDPATLKWLAGVESGALQRWGYSPKTGCRGAALCPGVSLTDLVSGSGSPAETKAALDAVPEYFKSAVITANGDAVLTSFGVRLMPLADQQAVFDDLRERAKTAPAGITAQVGGLPVITASANERLSDAGSRRLITLVALLGAALVLFVALRSARRIAVPIAATALATGWATLALWILGIDLNPLSAALGALVIAIGTEFAVLLSERSRAEQLKGVGVEDALTHAFATTGRAIGVSALTVITGFGVLLLSDIRVLRDFGLATVVDLLVALAAVVIIVPAMVRVLDRRGNQA</sequence>
<feature type="transmembrane region" description="Helical" evidence="6">
    <location>
        <begin position="341"/>
        <end position="374"/>
    </location>
</feature>
<protein>
    <submittedName>
        <fullName evidence="8">Unannotated protein</fullName>
    </submittedName>
</protein>
<feature type="transmembrane region" description="Helical" evidence="6">
    <location>
        <begin position="410"/>
        <end position="430"/>
    </location>
</feature>
<reference evidence="8" key="1">
    <citation type="submission" date="2020-05" db="EMBL/GenBank/DDBJ databases">
        <authorList>
            <person name="Chiriac C."/>
            <person name="Salcher M."/>
            <person name="Ghai R."/>
            <person name="Kavagutti S V."/>
        </authorList>
    </citation>
    <scope>NUCLEOTIDE SEQUENCE</scope>
</reference>
<evidence type="ECO:0000256" key="6">
    <source>
        <dbReference type="SAM" id="Phobius"/>
    </source>
</evidence>
<evidence type="ECO:0000256" key="3">
    <source>
        <dbReference type="ARBA" id="ARBA00022692"/>
    </source>
</evidence>
<keyword evidence="3 6" id="KW-0812">Transmembrane</keyword>
<keyword evidence="2" id="KW-1003">Cell membrane</keyword>
<feature type="transmembrane region" description="Helical" evidence="6">
    <location>
        <begin position="834"/>
        <end position="857"/>
    </location>
</feature>
<accession>A0A6J7DJU9</accession>
<evidence type="ECO:0000256" key="5">
    <source>
        <dbReference type="ARBA" id="ARBA00023136"/>
    </source>
</evidence>
<dbReference type="PANTHER" id="PTHR33406">
    <property type="entry name" value="MEMBRANE PROTEIN MJ1562-RELATED"/>
    <property type="match status" value="1"/>
</dbReference>
<evidence type="ECO:0000256" key="1">
    <source>
        <dbReference type="ARBA" id="ARBA00004651"/>
    </source>
</evidence>
<dbReference type="EMBL" id="CAFBLU010000006">
    <property type="protein sequence ID" value="CAB4867503.1"/>
    <property type="molecule type" value="Genomic_DNA"/>
</dbReference>
<feature type="domain" description="SSD" evidence="7">
    <location>
        <begin position="753"/>
        <end position="859"/>
    </location>
</feature>
<dbReference type="PANTHER" id="PTHR33406:SF13">
    <property type="entry name" value="MEMBRANE PROTEIN YDFJ"/>
    <property type="match status" value="1"/>
</dbReference>
<feature type="transmembrane region" description="Helical" evidence="6">
    <location>
        <begin position="710"/>
        <end position="727"/>
    </location>
</feature>
<name>A0A6J7DJU9_9ZZZZ</name>
<gene>
    <name evidence="8" type="ORF">UFOPK3444_00535</name>
</gene>
<feature type="transmembrane region" description="Helical" evidence="6">
    <location>
        <begin position="442"/>
        <end position="467"/>
    </location>
</feature>
<dbReference type="AlphaFoldDB" id="A0A6J7DJU9"/>
<feature type="transmembrane region" description="Helical" evidence="6">
    <location>
        <begin position="761"/>
        <end position="780"/>
    </location>
</feature>
<dbReference type="PROSITE" id="PS50156">
    <property type="entry name" value="SSD"/>
    <property type="match status" value="1"/>
</dbReference>